<keyword evidence="2" id="KW-1185">Reference proteome</keyword>
<evidence type="ECO:0000313" key="1">
    <source>
        <dbReference type="EMBL" id="KAL0117359.1"/>
    </source>
</evidence>
<organism evidence="1 2">
    <name type="scientific">Cardiocondyla obscurior</name>
    <dbReference type="NCBI Taxonomy" id="286306"/>
    <lineage>
        <taxon>Eukaryota</taxon>
        <taxon>Metazoa</taxon>
        <taxon>Ecdysozoa</taxon>
        <taxon>Arthropoda</taxon>
        <taxon>Hexapoda</taxon>
        <taxon>Insecta</taxon>
        <taxon>Pterygota</taxon>
        <taxon>Neoptera</taxon>
        <taxon>Endopterygota</taxon>
        <taxon>Hymenoptera</taxon>
        <taxon>Apocrita</taxon>
        <taxon>Aculeata</taxon>
        <taxon>Formicoidea</taxon>
        <taxon>Formicidae</taxon>
        <taxon>Myrmicinae</taxon>
        <taxon>Cardiocondyla</taxon>
    </lineage>
</organism>
<proteinExistence type="predicted"/>
<dbReference type="EMBL" id="JADYXP020000009">
    <property type="protein sequence ID" value="KAL0117359.1"/>
    <property type="molecule type" value="Genomic_DNA"/>
</dbReference>
<evidence type="ECO:0000313" key="2">
    <source>
        <dbReference type="Proteomes" id="UP001430953"/>
    </source>
</evidence>
<dbReference type="Proteomes" id="UP001430953">
    <property type="component" value="Unassembled WGS sequence"/>
</dbReference>
<comment type="caution">
    <text evidence="1">The sequence shown here is derived from an EMBL/GenBank/DDBJ whole genome shotgun (WGS) entry which is preliminary data.</text>
</comment>
<dbReference type="AlphaFoldDB" id="A0AAW2FRI5"/>
<reference evidence="1 2" key="1">
    <citation type="submission" date="2023-03" db="EMBL/GenBank/DDBJ databases">
        <title>High recombination rates correlate with genetic variation in Cardiocondyla obscurior ants.</title>
        <authorList>
            <person name="Errbii M."/>
        </authorList>
    </citation>
    <scope>NUCLEOTIDE SEQUENCE [LARGE SCALE GENOMIC DNA]</scope>
    <source>
        <strain evidence="1">Alpha-2009</strain>
        <tissue evidence="1">Whole body</tissue>
    </source>
</reference>
<gene>
    <name evidence="1" type="ORF">PUN28_010302</name>
</gene>
<sequence>MQIAFSEKEGLITLLYDKPRFNNKYGFYSTNINEKIRRNTVYEERNKGESNCDESPRWQKGPLLQSKLVLFQAQNVFLIDLFLGKKISWA</sequence>
<name>A0AAW2FRI5_9HYME</name>
<protein>
    <submittedName>
        <fullName evidence="1">Uncharacterized protein</fullName>
    </submittedName>
</protein>
<accession>A0AAW2FRI5</accession>